<gene>
    <name evidence="1" type="ORF">O181_027034</name>
</gene>
<comment type="caution">
    <text evidence="1">The sequence shown here is derived from an EMBL/GenBank/DDBJ whole genome shotgun (WGS) entry which is preliminary data.</text>
</comment>
<accession>A0A9Q3CL51</accession>
<proteinExistence type="predicted"/>
<keyword evidence="2" id="KW-1185">Reference proteome</keyword>
<organism evidence="1 2">
    <name type="scientific">Austropuccinia psidii MF-1</name>
    <dbReference type="NCBI Taxonomy" id="1389203"/>
    <lineage>
        <taxon>Eukaryota</taxon>
        <taxon>Fungi</taxon>
        <taxon>Dikarya</taxon>
        <taxon>Basidiomycota</taxon>
        <taxon>Pucciniomycotina</taxon>
        <taxon>Pucciniomycetes</taxon>
        <taxon>Pucciniales</taxon>
        <taxon>Sphaerophragmiaceae</taxon>
        <taxon>Austropuccinia</taxon>
    </lineage>
</organism>
<sequence length="104" mass="11788">MDLCLNNQNWDLQHPIPNHHPIYQSGDPYFNGEVQPAEMRSRQGGFEEESIRQQGNQLLNSGCVDHCQPGTENNNLCNVPTSNSCWKSQYVGPPPHFYGEINSM</sequence>
<evidence type="ECO:0000313" key="2">
    <source>
        <dbReference type="Proteomes" id="UP000765509"/>
    </source>
</evidence>
<dbReference type="EMBL" id="AVOT02009074">
    <property type="protein sequence ID" value="MBW0487319.1"/>
    <property type="molecule type" value="Genomic_DNA"/>
</dbReference>
<protein>
    <submittedName>
        <fullName evidence="1">Uncharacterized protein</fullName>
    </submittedName>
</protein>
<evidence type="ECO:0000313" key="1">
    <source>
        <dbReference type="EMBL" id="MBW0487319.1"/>
    </source>
</evidence>
<dbReference type="AlphaFoldDB" id="A0A9Q3CL51"/>
<name>A0A9Q3CL51_9BASI</name>
<reference evidence="1" key="1">
    <citation type="submission" date="2021-03" db="EMBL/GenBank/DDBJ databases">
        <title>Draft genome sequence of rust myrtle Austropuccinia psidii MF-1, a brazilian biotype.</title>
        <authorList>
            <person name="Quecine M.C."/>
            <person name="Pachon D.M.R."/>
            <person name="Bonatelli M.L."/>
            <person name="Correr F.H."/>
            <person name="Franceschini L.M."/>
            <person name="Leite T.F."/>
            <person name="Margarido G.R.A."/>
            <person name="Almeida C.A."/>
            <person name="Ferrarezi J.A."/>
            <person name="Labate C.A."/>
        </authorList>
    </citation>
    <scope>NUCLEOTIDE SEQUENCE</scope>
    <source>
        <strain evidence="1">MF-1</strain>
    </source>
</reference>
<dbReference type="Proteomes" id="UP000765509">
    <property type="component" value="Unassembled WGS sequence"/>
</dbReference>